<comment type="caution">
    <text evidence="1">The sequence shown here is derived from an EMBL/GenBank/DDBJ whole genome shotgun (WGS) entry which is preliminary data.</text>
</comment>
<dbReference type="GO" id="GO:0004386">
    <property type="term" value="F:helicase activity"/>
    <property type="evidence" value="ECO:0007669"/>
    <property type="project" value="UniProtKB-KW"/>
</dbReference>
<organism evidence="1 2">
    <name type="scientific">Xanthomonas arboricola pv. populi</name>
    <dbReference type="NCBI Taxonomy" id="487823"/>
    <lineage>
        <taxon>Bacteria</taxon>
        <taxon>Pseudomonadati</taxon>
        <taxon>Pseudomonadota</taxon>
        <taxon>Gammaproteobacteria</taxon>
        <taxon>Lysobacterales</taxon>
        <taxon>Lysobacteraceae</taxon>
        <taxon>Xanthomonas</taxon>
    </lineage>
</organism>
<reference evidence="1 2" key="1">
    <citation type="submission" date="2016-08" db="EMBL/GenBank/DDBJ databases">
        <title>Evolution of the type three secretion system and type three effector repertoires in Xanthomonas.</title>
        <authorList>
            <person name="Merda D."/>
            <person name="Briand M."/>
            <person name="Bosis E."/>
            <person name="Rousseau C."/>
            <person name="Portier P."/>
            <person name="Jacques M.-A."/>
            <person name="Fischer-Le Saux M."/>
        </authorList>
    </citation>
    <scope>NUCLEOTIDE SEQUENCE [LARGE SCALE GENOMIC DNA]</scope>
    <source>
        <strain evidence="1 2">CFBP 3122</strain>
    </source>
</reference>
<sequence length="890" mass="100493">MLSRLERDYGLKHRSGTEYMRGGKCPSCSKKELYTNHLKPWVVKCGRQSKCGRELHVKDLYGDLFDDWSKRFQPTAAAPNAAADAYLQFSRGFDLAPLKGLYTQDSHYDRKISAGTATVRFALVKGGWWERLIDRPHRFGKQKARFAPGQSYAGVWWAAPAALTAMQTAREVWIVEGIFDAIALLQHGMCAVSAMSSNAFPEESLRELAKARMADLPTLVWALDNEPGARAYTHKHIKRAAALGFDSRAAQIVQRDGKKTDWNDLHLRAIASDDPKQWDNDVKEARYQGDLLVARSAVDKGLLMFEHDGRNDFWLEYRSRLYWFDFDTQRFDKLRKEKLGDIDADDGDEVAAEDLKKIKRAACSVQKIANCYPEALYFQRQEVTDESWYYFRVDFPHDGPSVKGTFTGGHVASASEFKKRLISLAAGAMFTGTGHQLDRLIEEQTEAIKTVDAIDFVGYSKEHRAYLLGDTAVRDGELVTANEEDYFEFDKLRLKTTQKSIRLEIQRDAEAFRVDWLPWLWQCFGTHGMVAMTFWFGSLFAEQIRAGHKSFPFLEATGEAGAGKTTLLTFLWKLLGRSDYEGFDPAKSSKAGRARAMGQVSGMPVVLLEADRSEPDKAHSKTFEWDELKDFFGGGTLATRGVRNGGNETYEPPFRGTIVITQNAAVDASEAILTRIVKLHFKRPQVTTESRIAADNLNALQVEEVSHFLVRAIRQERAILDLFAERVKVFEAKLRAQQDLRLERVIKNHAQMLALFDCLRLVITIPDDMVEQTRLALLDMALERQKAISADHAMVNEFWEVYEYLEATGHGKAVVNHSRDAQRIAINLNHFAARAAQFSQSVPDLKVLRALLGDSRRHKFIGANVAVNSAVLKDDLTGVGTTVKCWVFAK</sequence>
<dbReference type="AlphaFoldDB" id="A0A2S6Z1S8"/>
<keyword evidence="1" id="KW-0547">Nucleotide-binding</keyword>
<name>A0A2S6Z1S8_9XANT</name>
<dbReference type="InterPro" id="IPR027417">
    <property type="entry name" value="P-loop_NTPase"/>
</dbReference>
<evidence type="ECO:0000313" key="1">
    <source>
        <dbReference type="EMBL" id="PPT74735.1"/>
    </source>
</evidence>
<dbReference type="SUPFAM" id="SSF56731">
    <property type="entry name" value="DNA primase core"/>
    <property type="match status" value="1"/>
</dbReference>
<evidence type="ECO:0000313" key="2">
    <source>
        <dbReference type="Proteomes" id="UP000238270"/>
    </source>
</evidence>
<proteinExistence type="predicted"/>
<keyword evidence="1" id="KW-0378">Hydrolase</keyword>
<dbReference type="EMBL" id="MIGV01000022">
    <property type="protein sequence ID" value="PPT74735.1"/>
    <property type="molecule type" value="Genomic_DNA"/>
</dbReference>
<keyword evidence="1" id="KW-0067">ATP-binding</keyword>
<accession>A0A2S6Z1S8</accession>
<dbReference type="SUPFAM" id="SSF52540">
    <property type="entry name" value="P-loop containing nucleoside triphosphate hydrolases"/>
    <property type="match status" value="1"/>
</dbReference>
<protein>
    <submittedName>
        <fullName evidence="1">Bifunctional DNA primase/helicase</fullName>
    </submittedName>
</protein>
<dbReference type="Pfam" id="PF13155">
    <property type="entry name" value="Toprim_2"/>
    <property type="match status" value="1"/>
</dbReference>
<gene>
    <name evidence="1" type="ORF">XaplCFBP3122_16065</name>
</gene>
<dbReference type="Gene3D" id="3.40.1360.10">
    <property type="match status" value="1"/>
</dbReference>
<dbReference type="Proteomes" id="UP000238270">
    <property type="component" value="Unassembled WGS sequence"/>
</dbReference>
<keyword evidence="1" id="KW-0347">Helicase</keyword>
<dbReference type="CDD" id="cd01029">
    <property type="entry name" value="TOPRIM_primases"/>
    <property type="match status" value="1"/>
</dbReference>
<dbReference type="InterPro" id="IPR034154">
    <property type="entry name" value="TOPRIM_DnaG/twinkle"/>
</dbReference>